<comment type="similarity">
    <text evidence="2">In the N-terminal section; belongs to the PMEI family.</text>
</comment>
<organism evidence="9">
    <name type="scientific">Puya raimondii</name>
    <name type="common">Queen of the Andes</name>
    <dbReference type="NCBI Taxonomy" id="112807"/>
    <lineage>
        <taxon>Eukaryota</taxon>
        <taxon>Viridiplantae</taxon>
        <taxon>Streptophyta</taxon>
        <taxon>Embryophyta</taxon>
        <taxon>Tracheophyta</taxon>
        <taxon>Spermatophyta</taxon>
        <taxon>Magnoliopsida</taxon>
        <taxon>Liliopsida</taxon>
        <taxon>Poales</taxon>
        <taxon>Bromeliaceae</taxon>
        <taxon>Puyoideae</taxon>
        <taxon>Puya</taxon>
    </lineage>
</organism>
<comment type="catalytic activity">
    <reaction evidence="7">
        <text>[(1-&gt;4)-alpha-D-galacturonosyl methyl ester](n) + n H2O = [(1-&gt;4)-alpha-D-galacturonosyl](n) + n methanol + n H(+)</text>
        <dbReference type="Rhea" id="RHEA:22380"/>
        <dbReference type="Rhea" id="RHEA-COMP:14570"/>
        <dbReference type="Rhea" id="RHEA-COMP:14573"/>
        <dbReference type="ChEBI" id="CHEBI:15377"/>
        <dbReference type="ChEBI" id="CHEBI:15378"/>
        <dbReference type="ChEBI" id="CHEBI:17790"/>
        <dbReference type="ChEBI" id="CHEBI:140522"/>
        <dbReference type="ChEBI" id="CHEBI:140523"/>
        <dbReference type="EC" id="3.1.1.11"/>
    </reaction>
</comment>
<keyword evidence="7" id="KW-0732">Signal</keyword>
<dbReference type="InterPro" id="IPR000070">
    <property type="entry name" value="Pectinesterase_cat"/>
</dbReference>
<dbReference type="GO" id="GO:0042545">
    <property type="term" value="P:cell wall modification"/>
    <property type="evidence" value="ECO:0007669"/>
    <property type="project" value="UniProtKB-UniRule"/>
</dbReference>
<dbReference type="FunFam" id="2.160.20.10:FF:000001">
    <property type="entry name" value="Pectinesterase"/>
    <property type="match status" value="1"/>
</dbReference>
<dbReference type="Gene3D" id="1.20.140.40">
    <property type="entry name" value="Invertase/pectin methylesterase inhibitor family protein"/>
    <property type="match status" value="1"/>
</dbReference>
<dbReference type="GO" id="GO:0030599">
    <property type="term" value="F:pectinesterase activity"/>
    <property type="evidence" value="ECO:0007669"/>
    <property type="project" value="UniProtKB-UniRule"/>
</dbReference>
<evidence type="ECO:0000256" key="7">
    <source>
        <dbReference type="RuleBase" id="RU000589"/>
    </source>
</evidence>
<dbReference type="SUPFAM" id="SSF51126">
    <property type="entry name" value="Pectin lyase-like"/>
    <property type="match status" value="1"/>
</dbReference>
<dbReference type="Pfam" id="PF04043">
    <property type="entry name" value="PMEI"/>
    <property type="match status" value="1"/>
</dbReference>
<evidence type="ECO:0000256" key="3">
    <source>
        <dbReference type="ARBA" id="ARBA00007786"/>
    </source>
</evidence>
<evidence type="ECO:0000256" key="4">
    <source>
        <dbReference type="ARBA" id="ARBA00022801"/>
    </source>
</evidence>
<dbReference type="AlphaFoldDB" id="A0A8A0WHT9"/>
<dbReference type="NCBIfam" id="TIGR01614">
    <property type="entry name" value="PME_inhib"/>
    <property type="match status" value="1"/>
</dbReference>
<accession>A0A8A0WHT9</accession>
<dbReference type="SUPFAM" id="SSF101148">
    <property type="entry name" value="Plant invertase/pectin methylesterase inhibitor"/>
    <property type="match status" value="1"/>
</dbReference>
<evidence type="ECO:0000259" key="8">
    <source>
        <dbReference type="SMART" id="SM00856"/>
    </source>
</evidence>
<dbReference type="SMART" id="SM00856">
    <property type="entry name" value="PMEI"/>
    <property type="match status" value="1"/>
</dbReference>
<comment type="pathway">
    <text evidence="1 7">Glycan metabolism; pectin degradation; 2-dehydro-3-deoxy-D-gluconate from pectin: step 1/5.</text>
</comment>
<evidence type="ECO:0000256" key="2">
    <source>
        <dbReference type="ARBA" id="ARBA00006027"/>
    </source>
</evidence>
<feature type="domain" description="Pectinesterase inhibitor" evidence="8">
    <location>
        <begin position="38"/>
        <end position="195"/>
    </location>
</feature>
<dbReference type="Pfam" id="PF01095">
    <property type="entry name" value="Pectinesterase"/>
    <property type="match status" value="1"/>
</dbReference>
<dbReference type="GO" id="GO:0004857">
    <property type="term" value="F:enzyme inhibitor activity"/>
    <property type="evidence" value="ECO:0007669"/>
    <property type="project" value="InterPro"/>
</dbReference>
<proteinExistence type="inferred from homology"/>
<dbReference type="InterPro" id="IPR033131">
    <property type="entry name" value="Pectinesterase_Asp_AS"/>
</dbReference>
<protein>
    <recommendedName>
        <fullName evidence="7">Pectinesterase</fullName>
        <ecNumber evidence="7">3.1.1.11</ecNumber>
    </recommendedName>
</protein>
<dbReference type="Gene3D" id="2.160.20.10">
    <property type="entry name" value="Single-stranded right-handed beta-helix, Pectin lyase-like"/>
    <property type="match status" value="1"/>
</dbReference>
<dbReference type="PANTHER" id="PTHR31707">
    <property type="entry name" value="PECTINESTERASE"/>
    <property type="match status" value="1"/>
</dbReference>
<feature type="signal peptide" evidence="7">
    <location>
        <begin position="1"/>
        <end position="25"/>
    </location>
</feature>
<dbReference type="InterPro" id="IPR011050">
    <property type="entry name" value="Pectin_lyase_fold/virulence"/>
</dbReference>
<dbReference type="EC" id="3.1.1.11" evidence="7"/>
<name>A0A8A0WHT9_PUYRA</name>
<keyword evidence="5 7" id="KW-0063">Aspartyl esterase</keyword>
<dbReference type="InterPro" id="IPR006501">
    <property type="entry name" value="Pectinesterase_inhib_dom"/>
</dbReference>
<feature type="active site" evidence="6">
    <location>
        <position position="394"/>
    </location>
</feature>
<dbReference type="GO" id="GO:0045490">
    <property type="term" value="P:pectin catabolic process"/>
    <property type="evidence" value="ECO:0007669"/>
    <property type="project" value="UniProtKB-UniRule"/>
</dbReference>
<dbReference type="PROSITE" id="PS00503">
    <property type="entry name" value="PECTINESTERASE_2"/>
    <property type="match status" value="1"/>
</dbReference>
<sequence length="549" mass="60659">MAPHNINNLNLLMLLLLLPLLAINALFNDSFLSEAEAFEESLLHQACFNIDEHEACMSRLKLAPERGDPRGPLPILHAAIRGTISDAVRTVTDISTLATHAMSPREEMAIDDCVELLGYSVDELEWSLAEMANIDIGVPSYGSRHDGNIRAWLSAALGNQDTCLDGFDGTDGRVRRAVERRVAHVTQLVSNLLAMHKRLRSVILHVGLPKNVTEEGGAYGGLPTWMTPEEEVELARAGAKSMRVDAVVAADGSGRFRTISEALDEAPSYSTRRYVILVKRGEYKENVVLKKKKTNIVLVGEGMGLTVISGSRSFMAGWTTFRTATFAVSGSGFIARDITFRNTAGPQGGQAVALRADADRSAFFRCSIEGYQDTLYSHSLRQFFRDCNIYGTVDFIFGNGLVVFQHCNIYPRRPFPNQKITITAQGRKDPNQNTGFSIHNCFVNAAYPTYLGRPWKPYSRTIFMQSYLGPGVQPAGWLEWAGNVGLNTLFYGEYMNYGPGASLNRRVRWPGYHIIRDAAVAGMFTVRRFIGGLSWLPGTGVLYTADLLK</sequence>
<evidence type="ECO:0000256" key="1">
    <source>
        <dbReference type="ARBA" id="ARBA00005184"/>
    </source>
</evidence>
<comment type="similarity">
    <text evidence="3">In the C-terminal section; belongs to the pectinesterase family.</text>
</comment>
<evidence type="ECO:0000256" key="6">
    <source>
        <dbReference type="PROSITE-ProRule" id="PRU10040"/>
    </source>
</evidence>
<dbReference type="InterPro" id="IPR012334">
    <property type="entry name" value="Pectin_lyas_fold"/>
</dbReference>
<keyword evidence="4 7" id="KW-0378">Hydrolase</keyword>
<evidence type="ECO:0000313" key="9">
    <source>
        <dbReference type="EMBL" id="QSQ68553.1"/>
    </source>
</evidence>
<dbReference type="CDD" id="cd15798">
    <property type="entry name" value="PMEI-like_3"/>
    <property type="match status" value="1"/>
</dbReference>
<feature type="chain" id="PRO_5033113642" description="Pectinesterase" evidence="7">
    <location>
        <begin position="26"/>
        <end position="549"/>
    </location>
</feature>
<reference evidence="9" key="1">
    <citation type="submission" date="2020-10" db="EMBL/GenBank/DDBJ databases">
        <authorList>
            <person name="Yuan Z."/>
            <person name="Wang Y."/>
            <person name="Liu Q."/>
            <person name="Liu L."/>
            <person name="Li X."/>
        </authorList>
    </citation>
    <scope>NUCLEOTIDE SEQUENCE</scope>
</reference>
<dbReference type="EMBL" id="MW125477">
    <property type="protein sequence ID" value="QSQ68553.1"/>
    <property type="molecule type" value="Genomic_DNA"/>
</dbReference>
<evidence type="ECO:0000256" key="5">
    <source>
        <dbReference type="ARBA" id="ARBA00023085"/>
    </source>
</evidence>
<dbReference type="InterPro" id="IPR035513">
    <property type="entry name" value="Invertase/methylesterase_inhib"/>
</dbReference>
<dbReference type="UniPathway" id="UPA00545">
    <property type="reaction ID" value="UER00823"/>
</dbReference>